<sequence>MTRSALTAAKATTLASATLAVAFTLAASASAFATDSPVFKKRHKDDVTIIVIDRKDSDRKRFVTEDKRKPGAATTFKQRDDEIRIRIPRHSSDHRDNNHRRQQTGDRGYGNDEDERRWAGQDGAGHKGTGHDGSGHRESGKDHGPKIIIVDRNSSACKSSGVCVIRP</sequence>
<comment type="caution">
    <text evidence="3">The sequence shown here is derived from an EMBL/GenBank/DDBJ whole genome shotgun (WGS) entry which is preliminary data.</text>
</comment>
<reference evidence="3 4" key="1">
    <citation type="submission" date="2007-10" db="EMBL/GenBank/DDBJ databases">
        <authorList>
            <person name="Wagner-Dobler I."/>
            <person name="Ferriera S."/>
            <person name="Johnson J."/>
            <person name="Kravitz S."/>
            <person name="Beeson K."/>
            <person name="Sutton G."/>
            <person name="Rogers Y.-H."/>
            <person name="Friedman R."/>
            <person name="Frazier M."/>
            <person name="Venter J.C."/>
        </authorList>
    </citation>
    <scope>NUCLEOTIDE SEQUENCE [LARGE SCALE GENOMIC DNA]</scope>
    <source>
        <strain evidence="3 4">DFL-43</strain>
    </source>
</reference>
<reference evidence="3 4" key="2">
    <citation type="submission" date="2012-06" db="EMBL/GenBank/DDBJ databases">
        <authorList>
            <person name="Fiebig A."/>
        </authorList>
    </citation>
    <scope>NUCLEOTIDE SEQUENCE [LARGE SCALE GENOMIC DNA]</scope>
    <source>
        <strain evidence="3 4">DFL-43</strain>
    </source>
</reference>
<dbReference type="Proteomes" id="UP000004291">
    <property type="component" value="Chromosome"/>
</dbReference>
<keyword evidence="4" id="KW-1185">Reference proteome</keyword>
<dbReference type="EMBL" id="ABIA03000005">
    <property type="protein sequence ID" value="EDQ31715.1"/>
    <property type="molecule type" value="Genomic_DNA"/>
</dbReference>
<dbReference type="AlphaFoldDB" id="A9DG42"/>
<evidence type="ECO:0000313" key="4">
    <source>
        <dbReference type="Proteomes" id="UP000004291"/>
    </source>
</evidence>
<feature type="compositionally biased region" description="Basic and acidic residues" evidence="1">
    <location>
        <begin position="129"/>
        <end position="145"/>
    </location>
</feature>
<dbReference type="RefSeq" id="WP_007199324.1">
    <property type="nucleotide sequence ID" value="NZ_CM002917.1"/>
</dbReference>
<name>A9DG42_HOEPD</name>
<keyword evidence="2" id="KW-0732">Signal</keyword>
<accession>A9DG42</accession>
<evidence type="ECO:0000313" key="3">
    <source>
        <dbReference type="EMBL" id="EDQ31715.1"/>
    </source>
</evidence>
<feature type="chain" id="PRO_5002733996" evidence="2">
    <location>
        <begin position="34"/>
        <end position="167"/>
    </location>
</feature>
<evidence type="ECO:0000256" key="1">
    <source>
        <dbReference type="SAM" id="MobiDB-lite"/>
    </source>
</evidence>
<feature type="region of interest" description="Disordered" evidence="1">
    <location>
        <begin position="62"/>
        <end position="146"/>
    </location>
</feature>
<feature type="compositionally biased region" description="Basic and acidic residues" evidence="1">
    <location>
        <begin position="77"/>
        <end position="96"/>
    </location>
</feature>
<feature type="signal peptide" evidence="2">
    <location>
        <begin position="1"/>
        <end position="33"/>
    </location>
</feature>
<proteinExistence type="predicted"/>
<dbReference type="HOGENOM" id="CLU_1592327_0_0_5"/>
<protein>
    <submittedName>
        <fullName evidence="3">Uncharacterized protein</fullName>
    </submittedName>
</protein>
<evidence type="ECO:0000256" key="2">
    <source>
        <dbReference type="SAM" id="SignalP"/>
    </source>
</evidence>
<gene>
    <name evidence="3" type="ORF">HPDFL43_17895</name>
</gene>
<organism evidence="3 4">
    <name type="scientific">Hoeflea phototrophica (strain DSM 17068 / NCIMB 14078 / DFL-43)</name>
    <dbReference type="NCBI Taxonomy" id="411684"/>
    <lineage>
        <taxon>Bacteria</taxon>
        <taxon>Pseudomonadati</taxon>
        <taxon>Pseudomonadota</taxon>
        <taxon>Alphaproteobacteria</taxon>
        <taxon>Hyphomicrobiales</taxon>
        <taxon>Rhizobiaceae</taxon>
        <taxon>Hoeflea</taxon>
    </lineage>
</organism>